<feature type="compositionally biased region" description="Basic and acidic residues" evidence="1">
    <location>
        <begin position="17"/>
        <end position="29"/>
    </location>
</feature>
<keyword evidence="3" id="KW-1185">Reference proteome</keyword>
<dbReference type="EMBL" id="JAGMVJ010000021">
    <property type="protein sequence ID" value="KAH7074095.1"/>
    <property type="molecule type" value="Genomic_DNA"/>
</dbReference>
<evidence type="ECO:0000313" key="2">
    <source>
        <dbReference type="EMBL" id="KAH7074095.1"/>
    </source>
</evidence>
<feature type="region of interest" description="Disordered" evidence="1">
    <location>
        <begin position="152"/>
        <end position="173"/>
    </location>
</feature>
<reference evidence="2" key="1">
    <citation type="journal article" date="2021" name="Nat. Commun.">
        <title>Genetic determinants of endophytism in the Arabidopsis root mycobiome.</title>
        <authorList>
            <person name="Mesny F."/>
            <person name="Miyauchi S."/>
            <person name="Thiergart T."/>
            <person name="Pickel B."/>
            <person name="Atanasova L."/>
            <person name="Karlsson M."/>
            <person name="Huettel B."/>
            <person name="Barry K.W."/>
            <person name="Haridas S."/>
            <person name="Chen C."/>
            <person name="Bauer D."/>
            <person name="Andreopoulos W."/>
            <person name="Pangilinan J."/>
            <person name="LaButti K."/>
            <person name="Riley R."/>
            <person name="Lipzen A."/>
            <person name="Clum A."/>
            <person name="Drula E."/>
            <person name="Henrissat B."/>
            <person name="Kohler A."/>
            <person name="Grigoriev I.V."/>
            <person name="Martin F.M."/>
            <person name="Hacquard S."/>
        </authorList>
    </citation>
    <scope>NUCLEOTIDE SEQUENCE</scope>
    <source>
        <strain evidence="2">MPI-SDFR-AT-0120</strain>
    </source>
</reference>
<feature type="region of interest" description="Disordered" evidence="1">
    <location>
        <begin position="303"/>
        <end position="322"/>
    </location>
</feature>
<evidence type="ECO:0000256" key="1">
    <source>
        <dbReference type="SAM" id="MobiDB-lite"/>
    </source>
</evidence>
<feature type="compositionally biased region" description="Polar residues" evidence="1">
    <location>
        <begin position="35"/>
        <end position="49"/>
    </location>
</feature>
<dbReference type="Proteomes" id="UP000813461">
    <property type="component" value="Unassembled WGS sequence"/>
</dbReference>
<feature type="compositionally biased region" description="Polar residues" evidence="1">
    <location>
        <begin position="1"/>
        <end position="11"/>
    </location>
</feature>
<sequence length="510" mass="56224">MDQLNMANMSYQGWDEDAVRERKDDHDAPSDPFPLSSSFTAINSSQTHPLPTPQPSAPDRPRRTWQYYARRGATRRRRNATVAEYLGLGSSEEPAHLEKYAPLPDGPRDATLKLARKRSKLSAGIASGNLKIVGRKSIVSIQRPASEGLKVTKPRGKVADKHETSSADTSQSQSDCILETLSHGHEHADYSSSQGDLSPANSESAVTKIPVPFGHCSQDAMGYSSLEQYNDNHDLGLFGDCGHPDDSDQHQISQLPIADLENCDDEEFGEDLNDEELLELTSGMIDIGPITSICSSSPTKANLCPRPGMDSESAGSSATAPVVGSKEGISTRCTSKKFVSPVTITTRLLAATGDIDSADARTPIVRSPFPDPVRDRSPIIGLSSSTLLRTCFRIGEAINQAHHASKSGRHILFELYARILDSRRDNVRQYFTLCDLFHGKPPYIQASYDAALWRSVQLFDYDSKRLLQQGRICRCMGKMKREGKEWVMTVLNIWEATWDDTKWVEGIVNA</sequence>
<dbReference type="AlphaFoldDB" id="A0A8K0QW08"/>
<accession>A0A8K0QW08</accession>
<protein>
    <submittedName>
        <fullName evidence="2">Uncharacterized protein</fullName>
    </submittedName>
</protein>
<gene>
    <name evidence="2" type="ORF">FB567DRAFT_536772</name>
</gene>
<name>A0A8K0QW08_9PLEO</name>
<feature type="region of interest" description="Disordered" evidence="1">
    <location>
        <begin position="1"/>
        <end position="63"/>
    </location>
</feature>
<dbReference type="OrthoDB" id="5397183at2759"/>
<proteinExistence type="predicted"/>
<comment type="caution">
    <text evidence="2">The sequence shown here is derived from an EMBL/GenBank/DDBJ whole genome shotgun (WGS) entry which is preliminary data.</text>
</comment>
<organism evidence="2 3">
    <name type="scientific">Paraphoma chrysanthemicola</name>
    <dbReference type="NCBI Taxonomy" id="798071"/>
    <lineage>
        <taxon>Eukaryota</taxon>
        <taxon>Fungi</taxon>
        <taxon>Dikarya</taxon>
        <taxon>Ascomycota</taxon>
        <taxon>Pezizomycotina</taxon>
        <taxon>Dothideomycetes</taxon>
        <taxon>Pleosporomycetidae</taxon>
        <taxon>Pleosporales</taxon>
        <taxon>Pleosporineae</taxon>
        <taxon>Phaeosphaeriaceae</taxon>
        <taxon>Paraphoma</taxon>
    </lineage>
</organism>
<evidence type="ECO:0000313" key="3">
    <source>
        <dbReference type="Proteomes" id="UP000813461"/>
    </source>
</evidence>